<dbReference type="EMBL" id="JACHDY010000002">
    <property type="protein sequence ID" value="MBB5317108.1"/>
    <property type="molecule type" value="Genomic_DNA"/>
</dbReference>
<accession>A0A7W8IJ44</accession>
<dbReference type="Proteomes" id="UP000568106">
    <property type="component" value="Unassembled WGS sequence"/>
</dbReference>
<gene>
    <name evidence="1" type="ORF">HDF09_001777</name>
</gene>
<proteinExistence type="predicted"/>
<reference evidence="1" key="1">
    <citation type="submission" date="2020-08" db="EMBL/GenBank/DDBJ databases">
        <title>Genomic Encyclopedia of Type Strains, Phase IV (KMG-V): Genome sequencing to study the core and pangenomes of soil and plant-associated prokaryotes.</title>
        <authorList>
            <person name="Whitman W."/>
        </authorList>
    </citation>
    <scope>NUCLEOTIDE SEQUENCE [LARGE SCALE GENOMIC DNA]</scope>
    <source>
        <strain evidence="1">M8UP27</strain>
    </source>
</reference>
<keyword evidence="2" id="KW-1185">Reference proteome</keyword>
<sequence>MPDHLDYQFAASAPLPDGTEKVYVANDYSSGQLDWYSLDLDASIKMLGSVPGSETTGFLPDKPFTTIPIPVSFSGMPNTRWWTFEDHATNFGDIDASTTDLAKLLFIELALVDSNDWFVVPCTLPSGSLAQVRGMAVTNVFGERLWIQAADQGVDEAWGRWSMFTINILNAPADSSSADTTLLMLPTLASAQYGPPQEEVFLVRDEVANMAWGVEKTVPLASGISRPGSEVAKQTFNYLQSLIPGSGTPPALAAAVRYQAMNSVPENWIPFIPVHVPNNNRQIQLQRAAMPRILVGDFNPAQKVQPLTSLLRAGLDLIPAQTYFLHEEEVPRAGARLTQYYARARWTQGQVYTWLCAQKQTGRGEAASGLAFDRLVDQNQAEG</sequence>
<comment type="caution">
    <text evidence="1">The sequence shown here is derived from an EMBL/GenBank/DDBJ whole genome shotgun (WGS) entry which is preliminary data.</text>
</comment>
<name>A0A7W8IJ44_9BACT</name>
<organism evidence="1 2">
    <name type="scientific">Tunturiibacter empetritectus</name>
    <dbReference type="NCBI Taxonomy" id="3069691"/>
    <lineage>
        <taxon>Bacteria</taxon>
        <taxon>Pseudomonadati</taxon>
        <taxon>Acidobacteriota</taxon>
        <taxon>Terriglobia</taxon>
        <taxon>Terriglobales</taxon>
        <taxon>Acidobacteriaceae</taxon>
        <taxon>Tunturiibacter</taxon>
    </lineage>
</organism>
<evidence type="ECO:0000313" key="2">
    <source>
        <dbReference type="Proteomes" id="UP000568106"/>
    </source>
</evidence>
<dbReference type="AlphaFoldDB" id="A0A7W8IJ44"/>
<protein>
    <submittedName>
        <fullName evidence="1">Uncharacterized protein</fullName>
    </submittedName>
</protein>
<evidence type="ECO:0000313" key="1">
    <source>
        <dbReference type="EMBL" id="MBB5317108.1"/>
    </source>
</evidence>